<dbReference type="EMBL" id="QGNW01000517">
    <property type="protein sequence ID" value="RVW68830.1"/>
    <property type="molecule type" value="Genomic_DNA"/>
</dbReference>
<evidence type="ECO:0000256" key="1">
    <source>
        <dbReference type="SAM" id="MobiDB-lite"/>
    </source>
</evidence>
<accession>A0A438G9E8</accession>
<reference evidence="2 3" key="1">
    <citation type="journal article" date="2018" name="PLoS Genet.">
        <title>Population sequencing reveals clonal diversity and ancestral inbreeding in the grapevine cultivar Chardonnay.</title>
        <authorList>
            <person name="Roach M.J."/>
            <person name="Johnson D.L."/>
            <person name="Bohlmann J."/>
            <person name="van Vuuren H.J."/>
            <person name="Jones S.J."/>
            <person name="Pretorius I.S."/>
            <person name="Schmidt S.A."/>
            <person name="Borneman A.R."/>
        </authorList>
    </citation>
    <scope>NUCLEOTIDE SEQUENCE [LARGE SCALE GENOMIC DNA]</scope>
    <source>
        <strain evidence="3">cv. Chardonnay</strain>
        <tissue evidence="2">Leaf</tissue>
    </source>
</reference>
<protein>
    <submittedName>
        <fullName evidence="2">Uncharacterized protein</fullName>
    </submittedName>
</protein>
<sequence>MAHDKRKVVVQSDNETRHSPRQKHARPLVQSRSGVVISEPTERHVTRQAKHVETRTKARFDHPTTKRTEVMHVEARTKARFDRSTTPKTTSSSSSPYSEPNIFSISRSL</sequence>
<name>A0A438G9E8_VITVI</name>
<gene>
    <name evidence="2" type="ORF">CK203_061582</name>
</gene>
<organism evidence="2 3">
    <name type="scientific">Vitis vinifera</name>
    <name type="common">Grape</name>
    <dbReference type="NCBI Taxonomy" id="29760"/>
    <lineage>
        <taxon>Eukaryota</taxon>
        <taxon>Viridiplantae</taxon>
        <taxon>Streptophyta</taxon>
        <taxon>Embryophyta</taxon>
        <taxon>Tracheophyta</taxon>
        <taxon>Spermatophyta</taxon>
        <taxon>Magnoliopsida</taxon>
        <taxon>eudicotyledons</taxon>
        <taxon>Gunneridae</taxon>
        <taxon>Pentapetalae</taxon>
        <taxon>rosids</taxon>
        <taxon>Vitales</taxon>
        <taxon>Vitaceae</taxon>
        <taxon>Viteae</taxon>
        <taxon>Vitis</taxon>
    </lineage>
</organism>
<feature type="compositionally biased region" description="Basic and acidic residues" evidence="1">
    <location>
        <begin position="40"/>
        <end position="85"/>
    </location>
</feature>
<evidence type="ECO:0000313" key="3">
    <source>
        <dbReference type="Proteomes" id="UP000288805"/>
    </source>
</evidence>
<comment type="caution">
    <text evidence="2">The sequence shown here is derived from an EMBL/GenBank/DDBJ whole genome shotgun (WGS) entry which is preliminary data.</text>
</comment>
<evidence type="ECO:0000313" key="2">
    <source>
        <dbReference type="EMBL" id="RVW68830.1"/>
    </source>
</evidence>
<feature type="compositionally biased region" description="Low complexity" evidence="1">
    <location>
        <begin position="86"/>
        <end position="98"/>
    </location>
</feature>
<proteinExistence type="predicted"/>
<dbReference type="AlphaFoldDB" id="A0A438G9E8"/>
<feature type="region of interest" description="Disordered" evidence="1">
    <location>
        <begin position="1"/>
        <end position="109"/>
    </location>
</feature>
<dbReference type="Proteomes" id="UP000288805">
    <property type="component" value="Unassembled WGS sequence"/>
</dbReference>